<keyword evidence="2" id="KW-1185">Reference proteome</keyword>
<evidence type="ECO:0000313" key="1">
    <source>
        <dbReference type="EMBL" id="EME56623.1"/>
    </source>
</evidence>
<organism evidence="1 2">
    <name type="scientific">Amycolatopsis decaplanina DSM 44594</name>
    <dbReference type="NCBI Taxonomy" id="1284240"/>
    <lineage>
        <taxon>Bacteria</taxon>
        <taxon>Bacillati</taxon>
        <taxon>Actinomycetota</taxon>
        <taxon>Actinomycetes</taxon>
        <taxon>Pseudonocardiales</taxon>
        <taxon>Pseudonocardiaceae</taxon>
        <taxon>Amycolatopsis</taxon>
    </lineage>
</organism>
<dbReference type="PATRIC" id="fig|1284240.4.peg.4502"/>
<dbReference type="EMBL" id="AOHO01000063">
    <property type="protein sequence ID" value="EME56623.1"/>
    <property type="molecule type" value="Genomic_DNA"/>
</dbReference>
<dbReference type="AlphaFoldDB" id="M2Z6Z2"/>
<dbReference type="Proteomes" id="UP000054226">
    <property type="component" value="Unassembled WGS sequence"/>
</dbReference>
<gene>
    <name evidence="1" type="ORF">H074_22179</name>
</gene>
<protein>
    <submittedName>
        <fullName evidence="1">Uncharacterized protein</fullName>
    </submittedName>
</protein>
<sequence>MLAAAGMTLKDGFLQGGQRLSTTDGDRPELAGKGSWASTCGGSVSVSSAPKLTDISVNLHVLHSRFSLRMDWRDAVLEVDARRVSESSPEDVKVSLQTDYNILELGITGFTELPDPEATLTTLLDGIRRNVAQGPRSMPVHSYPAPYDLVADPCAAFPAEVFTTITERRTDGLQRDLFSLSETPGSKHNSVEMRCDRAGQVALSEGIAPSVTVGQTVLSVPDPAAAIAGVREQCDVERGVELPRPLGEASCGHFGADGDQVLFHSGRSMVRISLIAAKTDPATTRENLAKGAEAVYARLTPSP</sequence>
<accession>M2Z6Z2</accession>
<evidence type="ECO:0000313" key="2">
    <source>
        <dbReference type="Proteomes" id="UP000054226"/>
    </source>
</evidence>
<reference evidence="1 2" key="1">
    <citation type="journal article" date="2013" name="Genome Announc.">
        <title>Draft Genome Sequence of Amycolatopsis decaplanina Strain DSM 44594T.</title>
        <authorList>
            <person name="Kaur N."/>
            <person name="Kumar S."/>
            <person name="Bala M."/>
            <person name="Raghava G.P."/>
            <person name="Mayilraj S."/>
        </authorList>
    </citation>
    <scope>NUCLEOTIDE SEQUENCE [LARGE SCALE GENOMIC DNA]</scope>
    <source>
        <strain evidence="1 2">DSM 44594</strain>
    </source>
</reference>
<comment type="caution">
    <text evidence="1">The sequence shown here is derived from an EMBL/GenBank/DDBJ whole genome shotgun (WGS) entry which is preliminary data.</text>
</comment>
<proteinExistence type="predicted"/>
<name>M2Z6Z2_9PSEU</name>